<comment type="caution">
    <text evidence="2">The sequence shown here is derived from an EMBL/GenBank/DDBJ whole genome shotgun (WGS) entry which is preliminary data.</text>
</comment>
<evidence type="ECO:0000256" key="1">
    <source>
        <dbReference type="SAM" id="MobiDB-lite"/>
    </source>
</evidence>
<name>A0ABQ9HJ17_9NEOP</name>
<feature type="region of interest" description="Disordered" evidence="1">
    <location>
        <begin position="1"/>
        <end position="34"/>
    </location>
</feature>
<dbReference type="EMBL" id="JARBHB010000005">
    <property type="protein sequence ID" value="KAJ8883943.1"/>
    <property type="molecule type" value="Genomic_DNA"/>
</dbReference>
<evidence type="ECO:0000313" key="3">
    <source>
        <dbReference type="Proteomes" id="UP001159363"/>
    </source>
</evidence>
<reference evidence="2 3" key="1">
    <citation type="submission" date="2023-02" db="EMBL/GenBank/DDBJ databases">
        <title>LHISI_Scaffold_Assembly.</title>
        <authorList>
            <person name="Stuart O.P."/>
            <person name="Cleave R."/>
            <person name="Magrath M.J.L."/>
            <person name="Mikheyev A.S."/>
        </authorList>
    </citation>
    <scope>NUCLEOTIDE SEQUENCE [LARGE SCALE GENOMIC DNA]</scope>
    <source>
        <strain evidence="2">Daus_M_001</strain>
        <tissue evidence="2">Leg muscle</tissue>
    </source>
</reference>
<accession>A0ABQ9HJ17</accession>
<feature type="compositionally biased region" description="Polar residues" evidence="1">
    <location>
        <begin position="16"/>
        <end position="31"/>
    </location>
</feature>
<feature type="compositionally biased region" description="Basic and acidic residues" evidence="1">
    <location>
        <begin position="1"/>
        <end position="14"/>
    </location>
</feature>
<gene>
    <name evidence="2" type="ORF">PR048_015799</name>
</gene>
<proteinExistence type="predicted"/>
<organism evidence="2 3">
    <name type="scientific">Dryococelus australis</name>
    <dbReference type="NCBI Taxonomy" id="614101"/>
    <lineage>
        <taxon>Eukaryota</taxon>
        <taxon>Metazoa</taxon>
        <taxon>Ecdysozoa</taxon>
        <taxon>Arthropoda</taxon>
        <taxon>Hexapoda</taxon>
        <taxon>Insecta</taxon>
        <taxon>Pterygota</taxon>
        <taxon>Neoptera</taxon>
        <taxon>Polyneoptera</taxon>
        <taxon>Phasmatodea</taxon>
        <taxon>Verophasmatodea</taxon>
        <taxon>Anareolatae</taxon>
        <taxon>Phasmatidae</taxon>
        <taxon>Eurycanthinae</taxon>
        <taxon>Dryococelus</taxon>
    </lineage>
</organism>
<protein>
    <submittedName>
        <fullName evidence="2">Uncharacterized protein</fullName>
    </submittedName>
</protein>
<dbReference type="Proteomes" id="UP001159363">
    <property type="component" value="Chromosome 4"/>
</dbReference>
<keyword evidence="3" id="KW-1185">Reference proteome</keyword>
<evidence type="ECO:0000313" key="2">
    <source>
        <dbReference type="EMBL" id="KAJ8883943.1"/>
    </source>
</evidence>
<sequence>MKGRGKREIPEKTRRPTASSGTIPTCENPVTRTGIEPSLPWWEVSVPIAQQPTHNPPGASGFVAPGVLERRTGAAPCPGETRTLTIISHGRVAAGTSEYGAASELIGAGGVGDPRENPPTNGIVQHMRKSGGEPAENRTRFALPIRVARGRYGATQECKGRGTGDPREVPPTSGIVRYDSYVRKSGERPRGNRTRSGEDMHRRGRSVLFDLVYVSPTSMLPVFSSILTEPQRAEGNFLEQNN</sequence>